<accession>A0A8H7DAC0</accession>
<protein>
    <submittedName>
        <fullName evidence="2">Uncharacterized protein</fullName>
    </submittedName>
</protein>
<proteinExistence type="predicted"/>
<sequence>MIVLKWISGFVFPGRRGGKASAAHNPPPLNPSISESSGLSPHENSSPAIVSETLPTCGSAGGVLPEVSGEPPNANIPLDPSTGNSGELGPPSRSLGDGKDGKSLNPSVIIRGENNTVYGAVHIARDQINNPIYNFPDTQTSPNLEDLRPLTEAHPSLLRIICGAIAFYEPPSAALLSRVLGLQEDEVRRSIEAIASHLRIQVIVAGKIKFPPSLRIQRVSFLSAAHYRGSRGHRLLVSATCNVGASAPQIRTLGLGVARLSRKRDR</sequence>
<comment type="caution">
    <text evidence="2">The sequence shown here is derived from an EMBL/GenBank/DDBJ whole genome shotgun (WGS) entry which is preliminary data.</text>
</comment>
<evidence type="ECO:0000313" key="2">
    <source>
        <dbReference type="EMBL" id="KAF7367135.1"/>
    </source>
</evidence>
<feature type="region of interest" description="Disordered" evidence="1">
    <location>
        <begin position="15"/>
        <end position="107"/>
    </location>
</feature>
<evidence type="ECO:0000313" key="3">
    <source>
        <dbReference type="Proteomes" id="UP000623467"/>
    </source>
</evidence>
<name>A0A8H7DAC0_9AGAR</name>
<organism evidence="2 3">
    <name type="scientific">Mycena sanguinolenta</name>
    <dbReference type="NCBI Taxonomy" id="230812"/>
    <lineage>
        <taxon>Eukaryota</taxon>
        <taxon>Fungi</taxon>
        <taxon>Dikarya</taxon>
        <taxon>Basidiomycota</taxon>
        <taxon>Agaricomycotina</taxon>
        <taxon>Agaricomycetes</taxon>
        <taxon>Agaricomycetidae</taxon>
        <taxon>Agaricales</taxon>
        <taxon>Marasmiineae</taxon>
        <taxon>Mycenaceae</taxon>
        <taxon>Mycena</taxon>
    </lineage>
</organism>
<dbReference type="AlphaFoldDB" id="A0A8H7DAC0"/>
<feature type="compositionally biased region" description="Polar residues" evidence="1">
    <location>
        <begin position="31"/>
        <end position="56"/>
    </location>
</feature>
<gene>
    <name evidence="2" type="ORF">MSAN_00973200</name>
</gene>
<dbReference type="EMBL" id="JACAZH010000006">
    <property type="protein sequence ID" value="KAF7367135.1"/>
    <property type="molecule type" value="Genomic_DNA"/>
</dbReference>
<reference evidence="2" key="1">
    <citation type="submission" date="2020-05" db="EMBL/GenBank/DDBJ databases">
        <title>Mycena genomes resolve the evolution of fungal bioluminescence.</title>
        <authorList>
            <person name="Tsai I.J."/>
        </authorList>
    </citation>
    <scope>NUCLEOTIDE SEQUENCE</scope>
    <source>
        <strain evidence="2">160909Yilan</strain>
    </source>
</reference>
<dbReference type="Proteomes" id="UP000623467">
    <property type="component" value="Unassembled WGS sequence"/>
</dbReference>
<keyword evidence="3" id="KW-1185">Reference proteome</keyword>
<evidence type="ECO:0000256" key="1">
    <source>
        <dbReference type="SAM" id="MobiDB-lite"/>
    </source>
</evidence>